<evidence type="ECO:0000313" key="4">
    <source>
        <dbReference type="Proteomes" id="UP000075666"/>
    </source>
</evidence>
<dbReference type="STRING" id="46224.B4102_1567"/>
<dbReference type="KEGG" id="hspo:JGZ69_14840"/>
<evidence type="ECO:0000313" key="2">
    <source>
        <dbReference type="EMBL" id="KYD10782.1"/>
    </source>
</evidence>
<accession>A0A150LGA0</accession>
<reference evidence="2 4" key="1">
    <citation type="submission" date="2016-01" db="EMBL/GenBank/DDBJ databases">
        <title>Genome Sequences of Twelve Sporeforming Bacillus Species Isolated from Foods.</title>
        <authorList>
            <person name="Berendsen E.M."/>
            <person name="Wells-Bennik M.H."/>
            <person name="Krawcyk A.O."/>
            <person name="De Jong A."/>
            <person name="Holsappel S."/>
            <person name="Eijlander R.T."/>
            <person name="Kuipers O.P."/>
        </authorList>
    </citation>
    <scope>NUCLEOTIDE SEQUENCE [LARGE SCALE GENOMIC DNA]</scope>
    <source>
        <strain evidence="2 4">B4102</strain>
    </source>
</reference>
<keyword evidence="1" id="KW-1133">Transmembrane helix</keyword>
<proteinExistence type="predicted"/>
<protein>
    <submittedName>
        <fullName evidence="2">Uncharacterized protein</fullName>
    </submittedName>
</protein>
<name>A0A150LGA0_9BACI</name>
<feature type="transmembrane region" description="Helical" evidence="1">
    <location>
        <begin position="36"/>
        <end position="56"/>
    </location>
</feature>
<sequence length="78" mass="8866">MKNRYLLCILLTALMLYYALPHLAFSVQHEAGIFSIAWLGLALLVFAGNLTAWLYAPKKQRANKNVDKPLPKRVKSHN</sequence>
<organism evidence="2 4">
    <name type="scientific">Heyndrickxia sporothermodurans</name>
    <dbReference type="NCBI Taxonomy" id="46224"/>
    <lineage>
        <taxon>Bacteria</taxon>
        <taxon>Bacillati</taxon>
        <taxon>Bacillota</taxon>
        <taxon>Bacilli</taxon>
        <taxon>Bacillales</taxon>
        <taxon>Bacillaceae</taxon>
        <taxon>Heyndrickxia</taxon>
    </lineage>
</organism>
<gene>
    <name evidence="2" type="ORF">B4102_1567</name>
    <name evidence="3" type="ORF">JGZ69_14840</name>
</gene>
<evidence type="ECO:0000313" key="5">
    <source>
        <dbReference type="Proteomes" id="UP000595512"/>
    </source>
</evidence>
<reference evidence="3 5" key="2">
    <citation type="submission" date="2020-12" db="EMBL/GenBank/DDBJ databases">
        <title>Taxonomic evaluation of the Bacillus sporothermodurans group of bacteria based on whole genome sequences.</title>
        <authorList>
            <person name="Fiedler G."/>
            <person name="Herbstmann A.-D."/>
            <person name="Doll E."/>
            <person name="Wenning M."/>
            <person name="Brinks E."/>
            <person name="Kabisch J."/>
            <person name="Breitenwieser F."/>
            <person name="Lappann M."/>
            <person name="Boehnlein C."/>
            <person name="Franz C."/>
        </authorList>
    </citation>
    <scope>NUCLEOTIDE SEQUENCE [LARGE SCALE GENOMIC DNA]</scope>
    <source>
        <strain evidence="3 5">DSM 10599</strain>
    </source>
</reference>
<evidence type="ECO:0000256" key="1">
    <source>
        <dbReference type="SAM" id="Phobius"/>
    </source>
</evidence>
<dbReference type="AlphaFoldDB" id="A0A150LGA0"/>
<dbReference type="EMBL" id="CP066701">
    <property type="protein sequence ID" value="QQX24090.1"/>
    <property type="molecule type" value="Genomic_DNA"/>
</dbReference>
<dbReference type="Proteomes" id="UP000595512">
    <property type="component" value="Chromosome"/>
</dbReference>
<evidence type="ECO:0000313" key="3">
    <source>
        <dbReference type="EMBL" id="QQX24090.1"/>
    </source>
</evidence>
<dbReference type="PATRIC" id="fig|46224.3.peg.625"/>
<dbReference type="Proteomes" id="UP000075666">
    <property type="component" value="Unassembled WGS sequence"/>
</dbReference>
<keyword evidence="1" id="KW-0472">Membrane</keyword>
<dbReference type="GeneID" id="62497198"/>
<keyword evidence="4" id="KW-1185">Reference proteome</keyword>
<dbReference type="OrthoDB" id="2969610at2"/>
<keyword evidence="1" id="KW-0812">Transmembrane</keyword>
<dbReference type="RefSeq" id="WP_066226925.1">
    <property type="nucleotide sequence ID" value="NZ_CP066701.1"/>
</dbReference>
<dbReference type="EMBL" id="LQYN01000011">
    <property type="protein sequence ID" value="KYD10782.1"/>
    <property type="molecule type" value="Genomic_DNA"/>
</dbReference>